<dbReference type="AlphaFoldDB" id="A0A2G5TPV9"/>
<dbReference type="Proteomes" id="UP000230233">
    <property type="component" value="Chromosome V"/>
</dbReference>
<keyword evidence="1" id="KW-0812">Transmembrane</keyword>
<dbReference type="EMBL" id="PDUG01000005">
    <property type="protein sequence ID" value="PIC29036.1"/>
    <property type="molecule type" value="Genomic_DNA"/>
</dbReference>
<accession>A0A2G5TPV9</accession>
<comment type="caution">
    <text evidence="2">The sequence shown here is derived from an EMBL/GenBank/DDBJ whole genome shotgun (WGS) entry which is preliminary data.</text>
</comment>
<feature type="transmembrane region" description="Helical" evidence="1">
    <location>
        <begin position="90"/>
        <end position="111"/>
    </location>
</feature>
<keyword evidence="1" id="KW-1133">Transmembrane helix</keyword>
<feature type="transmembrane region" description="Helical" evidence="1">
    <location>
        <begin position="64"/>
        <end position="83"/>
    </location>
</feature>
<keyword evidence="3" id="KW-1185">Reference proteome</keyword>
<keyword evidence="1" id="KW-0472">Membrane</keyword>
<evidence type="ECO:0000313" key="2">
    <source>
        <dbReference type="EMBL" id="PIC29036.1"/>
    </source>
</evidence>
<feature type="transmembrane region" description="Helical" evidence="1">
    <location>
        <begin position="24"/>
        <end position="44"/>
    </location>
</feature>
<evidence type="ECO:0000313" key="3">
    <source>
        <dbReference type="Proteomes" id="UP000230233"/>
    </source>
</evidence>
<dbReference type="OrthoDB" id="5830627at2759"/>
<gene>
    <name evidence="2" type="primary">Cnig_chr_V.g20755</name>
    <name evidence="2" type="ORF">B9Z55_020755</name>
</gene>
<evidence type="ECO:0000256" key="1">
    <source>
        <dbReference type="SAM" id="Phobius"/>
    </source>
</evidence>
<organism evidence="2 3">
    <name type="scientific">Caenorhabditis nigoni</name>
    <dbReference type="NCBI Taxonomy" id="1611254"/>
    <lineage>
        <taxon>Eukaryota</taxon>
        <taxon>Metazoa</taxon>
        <taxon>Ecdysozoa</taxon>
        <taxon>Nematoda</taxon>
        <taxon>Chromadorea</taxon>
        <taxon>Rhabditida</taxon>
        <taxon>Rhabditina</taxon>
        <taxon>Rhabditomorpha</taxon>
        <taxon>Rhabditoidea</taxon>
        <taxon>Rhabditidae</taxon>
        <taxon>Peloderinae</taxon>
        <taxon>Caenorhabditis</taxon>
    </lineage>
</organism>
<proteinExistence type="predicted"/>
<name>A0A2G5TPV9_9PELO</name>
<sequence>MSKFLDRIETFFENRLGVTFDNQYSLLSVGYTILYASQFFILLADSCRLYMSPDQKNTKFENCWFMISFFVFSVFYGLIFVIVEPENRRIFGACGILASVQLVLSTAYYFYIFLSTDPNDTQQFLYYTIRLAPISIIYMTFLSVISVWVMCKMSFFRPYTKVITDLYEVEERNGKKAV</sequence>
<feature type="transmembrane region" description="Helical" evidence="1">
    <location>
        <begin position="131"/>
        <end position="151"/>
    </location>
</feature>
<protein>
    <submittedName>
        <fullName evidence="2">Uncharacterized protein</fullName>
    </submittedName>
</protein>
<reference evidence="3" key="1">
    <citation type="submission" date="2017-10" db="EMBL/GenBank/DDBJ databases">
        <title>Rapid genome shrinkage in a self-fertile nematode reveals novel sperm competition proteins.</title>
        <authorList>
            <person name="Yin D."/>
            <person name="Schwarz E.M."/>
            <person name="Thomas C.G."/>
            <person name="Felde R.L."/>
            <person name="Korf I.F."/>
            <person name="Cutter A.D."/>
            <person name="Schartner C.M."/>
            <person name="Ralston E.J."/>
            <person name="Meyer B.J."/>
            <person name="Haag E.S."/>
        </authorList>
    </citation>
    <scope>NUCLEOTIDE SEQUENCE [LARGE SCALE GENOMIC DNA]</scope>
    <source>
        <strain evidence="3">JU1422</strain>
    </source>
</reference>